<dbReference type="Pfam" id="PF13966">
    <property type="entry name" value="zf-RVT"/>
    <property type="match status" value="1"/>
</dbReference>
<dbReference type="InterPro" id="IPR026960">
    <property type="entry name" value="RVT-Znf"/>
</dbReference>
<evidence type="ECO:0000259" key="1">
    <source>
        <dbReference type="Pfam" id="PF13966"/>
    </source>
</evidence>
<reference evidence="2" key="1">
    <citation type="submission" date="2019-11" db="EMBL/GenBank/DDBJ databases">
        <authorList>
            <person name="Liu Y."/>
            <person name="Hou J."/>
            <person name="Li T.-Q."/>
            <person name="Guan C.-H."/>
            <person name="Wu X."/>
            <person name="Wu H.-Z."/>
            <person name="Ling F."/>
            <person name="Zhang R."/>
            <person name="Shi X.-G."/>
            <person name="Ren J.-P."/>
            <person name="Chen E.-F."/>
            <person name="Sun J.-M."/>
        </authorList>
    </citation>
    <scope>NUCLEOTIDE SEQUENCE</scope>
    <source>
        <strain evidence="2">Adult_tree_wgs_1</strain>
        <tissue evidence="2">Leaves</tissue>
    </source>
</reference>
<dbReference type="Proteomes" id="UP000626092">
    <property type="component" value="Unassembled WGS sequence"/>
</dbReference>
<comment type="caution">
    <text evidence="2">The sequence shown here is derived from an EMBL/GenBank/DDBJ whole genome shotgun (WGS) entry which is preliminary data.</text>
</comment>
<sequence length="249" mass="27843">MIMVMAAAEVARSSELFGNDCNDDGPSGDAIGCDGLAPAVIFTALSTNTSLVCHDVWFPLFLSLLPGALNLFAFFKIGQELSTQKEAMVADIVDDQNQDNWKFQFRRDLYDWERDQLQNLVQCSCMNLMMTAFSGGGAKISFFQSSLLILNGKNIDRYVEDKELFTVWKNTCPPKVELIVWDGHSARIVSAKSVLVRRGILDNRHNICPLCNIEEESPDHLLLLCNVARKLWDEIFVCSLDVALDVAVE</sequence>
<proteinExistence type="predicted"/>
<keyword evidence="3" id="KW-1185">Reference proteome</keyword>
<protein>
    <recommendedName>
        <fullName evidence="1">Reverse transcriptase zinc-binding domain-containing protein</fullName>
    </recommendedName>
</protein>
<evidence type="ECO:0000313" key="2">
    <source>
        <dbReference type="EMBL" id="KAF7151240.1"/>
    </source>
</evidence>
<accession>A0A834LT46</accession>
<dbReference type="AlphaFoldDB" id="A0A834LT46"/>
<feature type="domain" description="Reverse transcriptase zinc-binding" evidence="1">
    <location>
        <begin position="163"/>
        <end position="232"/>
    </location>
</feature>
<evidence type="ECO:0000313" key="3">
    <source>
        <dbReference type="Proteomes" id="UP000626092"/>
    </source>
</evidence>
<dbReference type="OrthoDB" id="1736928at2759"/>
<dbReference type="EMBL" id="WJXA01000002">
    <property type="protein sequence ID" value="KAF7151240.1"/>
    <property type="molecule type" value="Genomic_DNA"/>
</dbReference>
<organism evidence="2 3">
    <name type="scientific">Rhododendron simsii</name>
    <name type="common">Sims's rhododendron</name>
    <dbReference type="NCBI Taxonomy" id="118357"/>
    <lineage>
        <taxon>Eukaryota</taxon>
        <taxon>Viridiplantae</taxon>
        <taxon>Streptophyta</taxon>
        <taxon>Embryophyta</taxon>
        <taxon>Tracheophyta</taxon>
        <taxon>Spermatophyta</taxon>
        <taxon>Magnoliopsida</taxon>
        <taxon>eudicotyledons</taxon>
        <taxon>Gunneridae</taxon>
        <taxon>Pentapetalae</taxon>
        <taxon>asterids</taxon>
        <taxon>Ericales</taxon>
        <taxon>Ericaceae</taxon>
        <taxon>Ericoideae</taxon>
        <taxon>Rhodoreae</taxon>
        <taxon>Rhododendron</taxon>
    </lineage>
</organism>
<name>A0A834LT46_RHOSS</name>
<gene>
    <name evidence="2" type="ORF">RHSIM_Rhsim02G0189800</name>
</gene>